<dbReference type="InterPro" id="IPR013011">
    <property type="entry name" value="PTS_EIIB_2"/>
</dbReference>
<dbReference type="InterPro" id="IPR036390">
    <property type="entry name" value="WH_DNA-bd_sf"/>
</dbReference>
<feature type="domain" description="PRD" evidence="7">
    <location>
        <begin position="258"/>
        <end position="379"/>
    </location>
</feature>
<evidence type="ECO:0000259" key="6">
    <source>
        <dbReference type="PROSITE" id="PS51099"/>
    </source>
</evidence>
<dbReference type="CDD" id="cd05568">
    <property type="entry name" value="PTS_IIB_bgl_like"/>
    <property type="match status" value="1"/>
</dbReference>
<dbReference type="Pfam" id="PF08220">
    <property type="entry name" value="HTH_DeoR"/>
    <property type="match status" value="1"/>
</dbReference>
<dbReference type="Proteomes" id="UP000070452">
    <property type="component" value="Unassembled WGS sequence"/>
</dbReference>
<dbReference type="PROSITE" id="PS51099">
    <property type="entry name" value="PTS_EIIB_TYPE_2"/>
    <property type="match status" value="1"/>
</dbReference>
<comment type="caution">
    <text evidence="8">The sequence shown here is derived from an EMBL/GenBank/DDBJ whole genome shotgun (WGS) entry which is preliminary data.</text>
</comment>
<evidence type="ECO:0000313" key="9">
    <source>
        <dbReference type="Proteomes" id="UP000070452"/>
    </source>
</evidence>
<dbReference type="SUPFAM" id="SSF46785">
    <property type="entry name" value="Winged helix' DNA-binding domain"/>
    <property type="match status" value="1"/>
</dbReference>
<organism evidence="8 9">
    <name type="scientific">Enterococcus faecium</name>
    <name type="common">Streptococcus faecium</name>
    <dbReference type="NCBI Taxonomy" id="1352"/>
    <lineage>
        <taxon>Bacteria</taxon>
        <taxon>Bacillati</taxon>
        <taxon>Bacillota</taxon>
        <taxon>Bacilli</taxon>
        <taxon>Lactobacillales</taxon>
        <taxon>Enterococcaceae</taxon>
        <taxon>Enterococcus</taxon>
    </lineage>
</organism>
<reference evidence="8 9" key="1">
    <citation type="submission" date="2016-01" db="EMBL/GenBank/DDBJ databases">
        <title>Molecular Mechanisms for transfer of large genomic segments between Enterococcus faecium strains.</title>
        <authorList>
            <person name="Garcia-Solache M.A."/>
            <person name="Lebreton F."/>
            <person name="Mclaughlin R.E."/>
            <person name="Whiteaker J.D."/>
            <person name="Gilmore M.S."/>
            <person name="Rice L.B."/>
        </authorList>
    </citation>
    <scope>NUCLEOTIDE SEQUENCE [LARGE SCALE GENOMIC DNA]</scope>
    <source>
        <strain evidence="8 9">D344RRF x C68</strain>
    </source>
</reference>
<keyword evidence="2" id="KW-0677">Repeat</keyword>
<dbReference type="GO" id="GO:0009401">
    <property type="term" value="P:phosphoenolpyruvate-dependent sugar phosphotransferase system"/>
    <property type="evidence" value="ECO:0007669"/>
    <property type="project" value="InterPro"/>
</dbReference>
<accession>A0A132P9X5</accession>
<evidence type="ECO:0000259" key="5">
    <source>
        <dbReference type="PROSITE" id="PS51094"/>
    </source>
</evidence>
<dbReference type="Gene3D" id="1.10.1790.10">
    <property type="entry name" value="PRD domain"/>
    <property type="match status" value="1"/>
</dbReference>
<dbReference type="AlphaFoldDB" id="A0A132P9X5"/>
<evidence type="ECO:0000256" key="2">
    <source>
        <dbReference type="ARBA" id="ARBA00022737"/>
    </source>
</evidence>
<feature type="domain" description="PTS EIIB type-2" evidence="6">
    <location>
        <begin position="383"/>
        <end position="471"/>
    </location>
</feature>
<dbReference type="Gene3D" id="3.40.930.10">
    <property type="entry name" value="Mannitol-specific EII, Chain A"/>
    <property type="match status" value="1"/>
</dbReference>
<dbReference type="PROSITE" id="PS51372">
    <property type="entry name" value="PRD_2"/>
    <property type="match status" value="1"/>
</dbReference>
<evidence type="ECO:0000256" key="3">
    <source>
        <dbReference type="ARBA" id="ARBA00023015"/>
    </source>
</evidence>
<name>A0A132P9X5_ENTFC</name>
<dbReference type="EMBL" id="LRHK01000001">
    <property type="protein sequence ID" value="KWX19114.1"/>
    <property type="molecule type" value="Genomic_DNA"/>
</dbReference>
<dbReference type="InterPro" id="IPR016152">
    <property type="entry name" value="PTrfase/Anion_transptr"/>
</dbReference>
<gene>
    <name evidence="8" type="ORF">AWT83_11760</name>
</gene>
<dbReference type="InterPro" id="IPR050661">
    <property type="entry name" value="BglG_antiterminators"/>
</dbReference>
<evidence type="ECO:0000313" key="8">
    <source>
        <dbReference type="EMBL" id="KWX19114.1"/>
    </source>
</evidence>
<dbReference type="SUPFAM" id="SSF63520">
    <property type="entry name" value="PTS-regulatory domain, PRD"/>
    <property type="match status" value="1"/>
</dbReference>
<dbReference type="Gene3D" id="1.10.10.10">
    <property type="entry name" value="Winged helix-like DNA-binding domain superfamily/Winged helix DNA-binding domain"/>
    <property type="match status" value="1"/>
</dbReference>
<dbReference type="Pfam" id="PF00874">
    <property type="entry name" value="PRD"/>
    <property type="match status" value="1"/>
</dbReference>
<dbReference type="PANTHER" id="PTHR30185:SF18">
    <property type="entry name" value="TRANSCRIPTIONAL REGULATOR MTLR"/>
    <property type="match status" value="1"/>
</dbReference>
<keyword evidence="3" id="KW-0805">Transcription regulation</keyword>
<dbReference type="InterPro" id="IPR002178">
    <property type="entry name" value="PTS_EIIA_type-2_dom"/>
</dbReference>
<keyword evidence="1" id="KW-0808">Transferase</keyword>
<dbReference type="SUPFAM" id="SSF52794">
    <property type="entry name" value="PTS system IIB component-like"/>
    <property type="match status" value="1"/>
</dbReference>
<dbReference type="InterPro" id="IPR036095">
    <property type="entry name" value="PTS_EIIB-like_sf"/>
</dbReference>
<evidence type="ECO:0000256" key="4">
    <source>
        <dbReference type="ARBA" id="ARBA00023163"/>
    </source>
</evidence>
<dbReference type="PROSITE" id="PS51094">
    <property type="entry name" value="PTS_EIIA_TYPE_2"/>
    <property type="match status" value="1"/>
</dbReference>
<dbReference type="Pfam" id="PF08279">
    <property type="entry name" value="HTH_11"/>
    <property type="match status" value="1"/>
</dbReference>
<dbReference type="PANTHER" id="PTHR30185">
    <property type="entry name" value="CRYPTIC BETA-GLUCOSIDE BGL OPERON ANTITERMINATOR"/>
    <property type="match status" value="1"/>
</dbReference>
<feature type="domain" description="PTS EIIA type-2" evidence="5">
    <location>
        <begin position="472"/>
        <end position="616"/>
    </location>
</feature>
<protein>
    <submittedName>
        <fullName evidence="8">Transcription antiterminator BglG</fullName>
    </submittedName>
</protein>
<dbReference type="InterPro" id="IPR001034">
    <property type="entry name" value="DeoR_HTH"/>
</dbReference>
<dbReference type="SUPFAM" id="SSF55804">
    <property type="entry name" value="Phoshotransferase/anion transport protein"/>
    <property type="match status" value="1"/>
</dbReference>
<dbReference type="RefSeq" id="WP_060775905.1">
    <property type="nucleotide sequence ID" value="NZ_CP120355.1"/>
</dbReference>
<evidence type="ECO:0000256" key="1">
    <source>
        <dbReference type="ARBA" id="ARBA00022679"/>
    </source>
</evidence>
<keyword evidence="4" id="KW-0804">Transcription</keyword>
<evidence type="ECO:0000259" key="7">
    <source>
        <dbReference type="PROSITE" id="PS51372"/>
    </source>
</evidence>
<dbReference type="InterPro" id="IPR011608">
    <property type="entry name" value="PRD"/>
</dbReference>
<proteinExistence type="predicted"/>
<dbReference type="InterPro" id="IPR036634">
    <property type="entry name" value="PRD_sf"/>
</dbReference>
<dbReference type="InterPro" id="IPR013196">
    <property type="entry name" value="HTH_11"/>
</dbReference>
<dbReference type="InterPro" id="IPR036388">
    <property type="entry name" value="WH-like_DNA-bd_sf"/>
</dbReference>
<sequence>MTLVNRWYQLLKLLVTHKKVSIQEVQKEIKTSNQTIKKDIGELNEEIAGIAKIIQKNKHFELEIYDFDFFDEIMQGKLKTASDFNSASKRIAYLLNRLIETEDFLRMDDLSEEVGVSRGTVVKDLKTLKEMINDFDVKITGTPNKGLRIIGDELELRLLLFYFVSPYFSETKTEQFLEEKQAIKHFQKKTNASKQEITLLTKVIGISLNRISSNYLLKKPINRYSGCFEYIQEFNELINQLEEIYELTLSQYEKDFISFPLNIINTSITMIRKANSDLRLYFDPMMMRIRRLDLIDLDESFLYQEMKQHLSLLINRVIFRYRLIDLFYGEIEKKYPFSYQIASECIQALEAILQHKISKVEISYLTLYLELAFRYQKEHFSSKKVAIVHTTGKGTALMIQRQIKRILGRDIQITHVSEEQYEKVDLNKYFAVFTTIPLKNVNEETPVIHLTNLFDDSWLRAQWQKAKKKRLAGFHSTVFFYQIWKEKKTYQEYLNKLVAPLIRGYYVDEEFEKRILKREYQQSTFVNKEFAFPHTTNQLSQHIVLSVGLITDQGLAETGGNGVIFLFAIPEEMTAEVENELFELYDILFELIKMGIDEFIELAPTQESFLKLIKSKGERLHE</sequence>
<dbReference type="GO" id="GO:0008982">
    <property type="term" value="F:protein-N(PI)-phosphohistidine-sugar phosphotransferase activity"/>
    <property type="evidence" value="ECO:0007669"/>
    <property type="project" value="InterPro"/>
</dbReference>
<dbReference type="GO" id="GO:0003700">
    <property type="term" value="F:DNA-binding transcription factor activity"/>
    <property type="evidence" value="ECO:0007669"/>
    <property type="project" value="InterPro"/>
</dbReference>